<dbReference type="Pfam" id="PF01535">
    <property type="entry name" value="PPR"/>
    <property type="match status" value="3"/>
</dbReference>
<dbReference type="Pfam" id="PF13041">
    <property type="entry name" value="PPR_2"/>
    <property type="match status" value="1"/>
</dbReference>
<evidence type="ECO:0000313" key="2">
    <source>
        <dbReference type="EMBL" id="EJK60915.1"/>
    </source>
</evidence>
<feature type="non-terminal residue" evidence="2">
    <location>
        <position position="1"/>
    </location>
</feature>
<sequence>WRGRTRRGAAGGGGFDGLAAAATTLDEARVPMDRALRLLAAMRSEGSSVRPNVVTYNAAIRACAEGLNPGGAFDLLGRLRDDGLRPTIVTYGSLMTACERVGDIEGASRVFRAIRAEDGMDANEIVYGAAISCCRKAGEAERALLLLRRMIGEGLSPNTATFNTVVAALAEACGTEGGGGAGAADSGGSAPYWEKALAVYRVMTSKHAPADVSPNRQTYNILIRCLSSNLQPSLAESMLAAMRQSGLVPDVDLYTLTVRSYERCGSPIKALSLMDSMREDGYDFYGNRLFDEAFKSGVRVLSRVGKSLHVAGDDDCEEEEDEPGFLDGGEEIWTG</sequence>
<evidence type="ECO:0000256" key="1">
    <source>
        <dbReference type="PROSITE-ProRule" id="PRU00708"/>
    </source>
</evidence>
<dbReference type="eggNOG" id="KOG4197">
    <property type="taxonomic scope" value="Eukaryota"/>
</dbReference>
<dbReference type="GO" id="GO:0140053">
    <property type="term" value="P:mitochondrial gene expression"/>
    <property type="evidence" value="ECO:0007669"/>
    <property type="project" value="TreeGrafter"/>
</dbReference>
<gene>
    <name evidence="2" type="ORF">THAOC_18668</name>
</gene>
<dbReference type="OrthoDB" id="44486at2759"/>
<dbReference type="Proteomes" id="UP000266841">
    <property type="component" value="Unassembled WGS sequence"/>
</dbReference>
<comment type="caution">
    <text evidence="2">The sequence shown here is derived from an EMBL/GenBank/DDBJ whole genome shotgun (WGS) entry which is preliminary data.</text>
</comment>
<name>K0S6L2_THAOC</name>
<dbReference type="Gene3D" id="1.25.40.10">
    <property type="entry name" value="Tetratricopeptide repeat domain"/>
    <property type="match status" value="2"/>
</dbReference>
<dbReference type="EMBL" id="AGNL01020584">
    <property type="protein sequence ID" value="EJK60915.1"/>
    <property type="molecule type" value="Genomic_DNA"/>
</dbReference>
<feature type="repeat" description="PPR" evidence="1">
    <location>
        <begin position="123"/>
        <end position="157"/>
    </location>
</feature>
<feature type="repeat" description="PPR" evidence="1">
    <location>
        <begin position="52"/>
        <end position="86"/>
    </location>
</feature>
<dbReference type="PANTHER" id="PTHR47938:SF35">
    <property type="entry name" value="PENTATRICOPEPTIDE REPEAT-CONTAINING PROTEIN 4, MITOCHONDRIAL-RELATED"/>
    <property type="match status" value="1"/>
</dbReference>
<dbReference type="GO" id="GO:0005739">
    <property type="term" value="C:mitochondrion"/>
    <property type="evidence" value="ECO:0007669"/>
    <property type="project" value="TreeGrafter"/>
</dbReference>
<dbReference type="InterPro" id="IPR002885">
    <property type="entry name" value="PPR_rpt"/>
</dbReference>
<dbReference type="InterPro" id="IPR011990">
    <property type="entry name" value="TPR-like_helical_dom_sf"/>
</dbReference>
<dbReference type="PANTHER" id="PTHR47938">
    <property type="entry name" value="RESPIRATORY COMPLEX I CHAPERONE (CIA84), PUTATIVE (AFU_ORTHOLOGUE AFUA_2G06020)-RELATED"/>
    <property type="match status" value="1"/>
</dbReference>
<dbReference type="PROSITE" id="PS51375">
    <property type="entry name" value="PPR"/>
    <property type="match status" value="4"/>
</dbReference>
<organism evidence="2 3">
    <name type="scientific">Thalassiosira oceanica</name>
    <name type="common">Marine diatom</name>
    <dbReference type="NCBI Taxonomy" id="159749"/>
    <lineage>
        <taxon>Eukaryota</taxon>
        <taxon>Sar</taxon>
        <taxon>Stramenopiles</taxon>
        <taxon>Ochrophyta</taxon>
        <taxon>Bacillariophyta</taxon>
        <taxon>Coscinodiscophyceae</taxon>
        <taxon>Thalassiosirophycidae</taxon>
        <taxon>Thalassiosirales</taxon>
        <taxon>Thalassiosiraceae</taxon>
        <taxon>Thalassiosira</taxon>
    </lineage>
</organism>
<dbReference type="NCBIfam" id="TIGR00756">
    <property type="entry name" value="PPR"/>
    <property type="match status" value="3"/>
</dbReference>
<protein>
    <recommendedName>
        <fullName evidence="4">Pentacotripeptide-repeat region of PRORP domain-containing protein</fullName>
    </recommendedName>
</protein>
<dbReference type="GO" id="GO:0003729">
    <property type="term" value="F:mRNA binding"/>
    <property type="evidence" value="ECO:0007669"/>
    <property type="project" value="TreeGrafter"/>
</dbReference>
<feature type="repeat" description="PPR" evidence="1">
    <location>
        <begin position="250"/>
        <end position="284"/>
    </location>
</feature>
<feature type="repeat" description="PPR" evidence="1">
    <location>
        <begin position="215"/>
        <end position="249"/>
    </location>
</feature>
<evidence type="ECO:0000313" key="3">
    <source>
        <dbReference type="Proteomes" id="UP000266841"/>
    </source>
</evidence>
<evidence type="ECO:0008006" key="4">
    <source>
        <dbReference type="Google" id="ProtNLM"/>
    </source>
</evidence>
<accession>K0S6L2</accession>
<dbReference type="OMA" id="CERVGNI"/>
<dbReference type="AlphaFoldDB" id="K0S6L2"/>
<reference evidence="2 3" key="1">
    <citation type="journal article" date="2012" name="Genome Biol.">
        <title>Genome and low-iron response of an oceanic diatom adapted to chronic iron limitation.</title>
        <authorList>
            <person name="Lommer M."/>
            <person name="Specht M."/>
            <person name="Roy A.S."/>
            <person name="Kraemer L."/>
            <person name="Andreson R."/>
            <person name="Gutowska M.A."/>
            <person name="Wolf J."/>
            <person name="Bergner S.V."/>
            <person name="Schilhabel M.B."/>
            <person name="Klostermeier U.C."/>
            <person name="Beiko R.G."/>
            <person name="Rosenstiel P."/>
            <person name="Hippler M."/>
            <person name="Laroche J."/>
        </authorList>
    </citation>
    <scope>NUCLEOTIDE SEQUENCE [LARGE SCALE GENOMIC DNA]</scope>
    <source>
        <strain evidence="2 3">CCMP1005</strain>
    </source>
</reference>
<proteinExistence type="predicted"/>
<keyword evidence="3" id="KW-1185">Reference proteome</keyword>